<sequence length="233" mass="24681">MNSRPQPPINVPPPRTWDARLARRLVTPLVNTWVTPNHLTTLRLLIGLAGALCLAHGEFAWVNAGAFLIVLSNFVDHTDGELARIGGKSSRIGHFYDLACDALVTVMLFVGMGVGAGATHIAGLRVAPGVLGGVAGVAIALIFFLRMRIEEMAGKAGTKQASVGGFETEDVLYLLPIVTLTSVVLPFVVVASIGAPLFAVWVVIDYWRVARRAATPAAAAAGKTETSQMWASE</sequence>
<feature type="transmembrane region" description="Helical" evidence="3">
    <location>
        <begin position="44"/>
        <end position="74"/>
    </location>
</feature>
<dbReference type="Proteomes" id="UP001629230">
    <property type="component" value="Unassembled WGS sequence"/>
</dbReference>
<evidence type="ECO:0000313" key="5">
    <source>
        <dbReference type="Proteomes" id="UP001629230"/>
    </source>
</evidence>
<dbReference type="Gene3D" id="1.20.120.1760">
    <property type="match status" value="1"/>
</dbReference>
<dbReference type="InterPro" id="IPR000462">
    <property type="entry name" value="CDP-OH_P_trans"/>
</dbReference>
<evidence type="ECO:0000256" key="1">
    <source>
        <dbReference type="ARBA" id="ARBA00022679"/>
    </source>
</evidence>
<keyword evidence="3" id="KW-1133">Transmembrane helix</keyword>
<feature type="transmembrane region" description="Helical" evidence="3">
    <location>
        <begin position="126"/>
        <end position="145"/>
    </location>
</feature>
<organism evidence="4 5">
    <name type="scientific">Paraburkholderia dipogonis</name>
    <dbReference type="NCBI Taxonomy" id="1211383"/>
    <lineage>
        <taxon>Bacteria</taxon>
        <taxon>Pseudomonadati</taxon>
        <taxon>Pseudomonadota</taxon>
        <taxon>Betaproteobacteria</taxon>
        <taxon>Burkholderiales</taxon>
        <taxon>Burkholderiaceae</taxon>
        <taxon>Paraburkholderia</taxon>
    </lineage>
</organism>
<dbReference type="PROSITE" id="PS00379">
    <property type="entry name" value="CDP_ALCOHOL_P_TRANSF"/>
    <property type="match status" value="1"/>
</dbReference>
<evidence type="ECO:0000256" key="3">
    <source>
        <dbReference type="SAM" id="Phobius"/>
    </source>
</evidence>
<keyword evidence="3" id="KW-0472">Membrane</keyword>
<dbReference type="EMBL" id="JAQQEZ010000001">
    <property type="protein sequence ID" value="MFL9999734.1"/>
    <property type="molecule type" value="Genomic_DNA"/>
</dbReference>
<proteinExistence type="inferred from homology"/>
<reference evidence="4 5" key="1">
    <citation type="journal article" date="2024" name="Chem. Sci.">
        <title>Discovery of megapolipeptins by genome mining of a Burkholderiales bacteria collection.</title>
        <authorList>
            <person name="Paulo B.S."/>
            <person name="Recchia M.J.J."/>
            <person name="Lee S."/>
            <person name="Fergusson C.H."/>
            <person name="Romanowski S.B."/>
            <person name="Hernandez A."/>
            <person name="Krull N."/>
            <person name="Liu D.Y."/>
            <person name="Cavanagh H."/>
            <person name="Bos A."/>
            <person name="Gray C.A."/>
            <person name="Murphy B.T."/>
            <person name="Linington R.G."/>
            <person name="Eustaquio A.S."/>
        </authorList>
    </citation>
    <scope>NUCLEOTIDE SEQUENCE [LARGE SCALE GENOMIC DNA]</scope>
    <source>
        <strain evidence="4 5">RL17-350-BIC-A</strain>
    </source>
</reference>
<dbReference type="RefSeq" id="WP_408175211.1">
    <property type="nucleotide sequence ID" value="NZ_JAQQEZ010000001.1"/>
</dbReference>
<gene>
    <name evidence="4" type="ORF">PQR57_01760</name>
</gene>
<protein>
    <submittedName>
        <fullName evidence="4">CDP-alcohol phosphatidyltransferase family protein</fullName>
    </submittedName>
</protein>
<keyword evidence="3" id="KW-0812">Transmembrane</keyword>
<dbReference type="Pfam" id="PF01066">
    <property type="entry name" value="CDP-OH_P_transf"/>
    <property type="match status" value="1"/>
</dbReference>
<comment type="similarity">
    <text evidence="2">Belongs to the CDP-alcohol phosphatidyltransferase class-I family.</text>
</comment>
<evidence type="ECO:0000313" key="4">
    <source>
        <dbReference type="EMBL" id="MFL9999734.1"/>
    </source>
</evidence>
<accession>A0ABW9AHZ3</accession>
<keyword evidence="1 2" id="KW-0808">Transferase</keyword>
<dbReference type="InterPro" id="IPR043130">
    <property type="entry name" value="CDP-OH_PTrfase_TM_dom"/>
</dbReference>
<feature type="transmembrane region" description="Helical" evidence="3">
    <location>
        <begin position="171"/>
        <end position="204"/>
    </location>
</feature>
<comment type="caution">
    <text evidence="4">The sequence shown here is derived from an EMBL/GenBank/DDBJ whole genome shotgun (WGS) entry which is preliminary data.</text>
</comment>
<dbReference type="InterPro" id="IPR048254">
    <property type="entry name" value="CDP_ALCOHOL_P_TRANSF_CS"/>
</dbReference>
<evidence type="ECO:0000256" key="2">
    <source>
        <dbReference type="RuleBase" id="RU003750"/>
    </source>
</evidence>
<feature type="transmembrane region" description="Helical" evidence="3">
    <location>
        <begin position="95"/>
        <end position="114"/>
    </location>
</feature>
<keyword evidence="5" id="KW-1185">Reference proteome</keyword>
<name>A0ABW9AHZ3_9BURK</name>